<dbReference type="Pfam" id="PF13620">
    <property type="entry name" value="CarboxypepD_reg"/>
    <property type="match status" value="1"/>
</dbReference>
<dbReference type="InterPro" id="IPR008969">
    <property type="entry name" value="CarboxyPept-like_regulatory"/>
</dbReference>
<name>A0A1H4KSF6_9BACT</name>
<keyword evidence="2" id="KW-0472">Membrane</keyword>
<organism evidence="5 6">
    <name type="scientific">Terriglobus roseus</name>
    <dbReference type="NCBI Taxonomy" id="392734"/>
    <lineage>
        <taxon>Bacteria</taxon>
        <taxon>Pseudomonadati</taxon>
        <taxon>Acidobacteriota</taxon>
        <taxon>Terriglobia</taxon>
        <taxon>Terriglobales</taxon>
        <taxon>Acidobacteriaceae</taxon>
        <taxon>Terriglobus</taxon>
    </lineage>
</organism>
<evidence type="ECO:0000256" key="3">
    <source>
        <dbReference type="ARBA" id="ARBA00023237"/>
    </source>
</evidence>
<evidence type="ECO:0000256" key="2">
    <source>
        <dbReference type="ARBA" id="ARBA00023136"/>
    </source>
</evidence>
<dbReference type="EMBL" id="FNSD01000001">
    <property type="protein sequence ID" value="SEB61454.1"/>
    <property type="molecule type" value="Genomic_DNA"/>
</dbReference>
<keyword evidence="5" id="KW-0121">Carboxypeptidase</keyword>
<keyword evidence="4" id="KW-0732">Signal</keyword>
<sequence>MFFALLFALGSIGLLPTSPAAQSGNASELSGLVTDRTGAALPRTNVTLLQQSTQATRIVVSDAEGRFSFAELTAGKYRISAQGGGFAAASESLDYSGTPLQVNFRLAPVSTASSVDVTADATALDPTAPARVSITLEEIERIPRQSVSSPLSSLITNTTPGVAANSNGSFHPLGDHAEASFVIDGQPITDQQSRTFSSQISLDALQSLEVRVGAPQADVGDKTSMVIVAHTRSGLDQNHPTGEFSISRGSFNSIQASARVGYGTERFGTFTAIDALNSGRFLDTPELVPLHANGNLENIFQRLDYRLTPRTSLQLNAILSHSWFQTPNTYDQHAMRQNQRQTIQSFNIAPSLMHTFNAASFLRTNLWVRQDKVRYRPSTDTFADTPAYLAQSRRLINAGIRSEYSYAKGRHNVTVGAEWKHAFLAERFATGLTDSMYNSPCLTADGASSPATSLTATTQCTSFGLTVNPDFLPNLLASDLTRGGTLFAFAGQTDIKQEAVFGQDSIQLGNFTANLGLRFDKYNGLTRSTGFQPRVGVAYNATPLRTVLRMGYSRVFITPYNENLIVASSAGPGSTSAALGAANSAPLATGHRNQFNIGSESQLSKHLTLSSEYFWKFTYGAYDFDVLLNSPLTFPTQFRKSKIDGGLLRLSVAPTHGLAGYFTASHVRSRLFGPETGGVSFNAPYSNVTRPDHDQGLATNTYVRYQLGRRGPWAGFSWRYDGGLVSVATPDAASVLRLTGDEQAQIGLHCGSVFADVGRPVRSCAAGSLQTTRIRIAPAGTEDDDRNPSRIAPRSVFDISLGEDDLYHHERQQIGIHADIVNLTNEDGLYNFLSTFSGTHFLTPRAITVQLTYAF</sequence>
<reference evidence="5 6" key="1">
    <citation type="submission" date="2016-10" db="EMBL/GenBank/DDBJ databases">
        <authorList>
            <person name="de Groot N.N."/>
        </authorList>
    </citation>
    <scope>NUCLEOTIDE SEQUENCE [LARGE SCALE GENOMIC DNA]</scope>
    <source>
        <strain evidence="5 6">AB35.6</strain>
    </source>
</reference>
<evidence type="ECO:0000256" key="4">
    <source>
        <dbReference type="SAM" id="SignalP"/>
    </source>
</evidence>
<evidence type="ECO:0000313" key="5">
    <source>
        <dbReference type="EMBL" id="SEB61454.1"/>
    </source>
</evidence>
<evidence type="ECO:0000256" key="1">
    <source>
        <dbReference type="ARBA" id="ARBA00004442"/>
    </source>
</evidence>
<dbReference type="Gene3D" id="2.40.170.20">
    <property type="entry name" value="TonB-dependent receptor, beta-barrel domain"/>
    <property type="match status" value="1"/>
</dbReference>
<dbReference type="SUPFAM" id="SSF56935">
    <property type="entry name" value="Porins"/>
    <property type="match status" value="1"/>
</dbReference>
<dbReference type="AlphaFoldDB" id="A0A1H4KSF6"/>
<keyword evidence="5" id="KW-0645">Protease</keyword>
<gene>
    <name evidence="5" type="ORF">SAMN05443244_1334</name>
</gene>
<evidence type="ECO:0000313" key="6">
    <source>
        <dbReference type="Proteomes" id="UP000182409"/>
    </source>
</evidence>
<comment type="subcellular location">
    <subcellularLocation>
        <location evidence="1">Cell outer membrane</location>
    </subcellularLocation>
</comment>
<dbReference type="SUPFAM" id="SSF49464">
    <property type="entry name" value="Carboxypeptidase regulatory domain-like"/>
    <property type="match status" value="1"/>
</dbReference>
<protein>
    <submittedName>
        <fullName evidence="5">Carboxypeptidase regulatory-like domain-containing protein</fullName>
    </submittedName>
</protein>
<dbReference type="InterPro" id="IPR036942">
    <property type="entry name" value="Beta-barrel_TonB_sf"/>
</dbReference>
<dbReference type="GO" id="GO:0009279">
    <property type="term" value="C:cell outer membrane"/>
    <property type="evidence" value="ECO:0007669"/>
    <property type="project" value="UniProtKB-SubCell"/>
</dbReference>
<dbReference type="RefSeq" id="WP_074652885.1">
    <property type="nucleotide sequence ID" value="NZ_FNSD01000001.1"/>
</dbReference>
<feature type="signal peptide" evidence="4">
    <location>
        <begin position="1"/>
        <end position="20"/>
    </location>
</feature>
<keyword evidence="3" id="KW-0998">Cell outer membrane</keyword>
<keyword evidence="5" id="KW-0378">Hydrolase</keyword>
<dbReference type="Proteomes" id="UP000182409">
    <property type="component" value="Unassembled WGS sequence"/>
</dbReference>
<dbReference type="Gene3D" id="2.60.40.1120">
    <property type="entry name" value="Carboxypeptidase-like, regulatory domain"/>
    <property type="match status" value="1"/>
</dbReference>
<accession>A0A1H4KSF6</accession>
<dbReference type="GO" id="GO:0004180">
    <property type="term" value="F:carboxypeptidase activity"/>
    <property type="evidence" value="ECO:0007669"/>
    <property type="project" value="UniProtKB-KW"/>
</dbReference>
<feature type="chain" id="PRO_5010209159" evidence="4">
    <location>
        <begin position="21"/>
        <end position="855"/>
    </location>
</feature>
<proteinExistence type="predicted"/>
<dbReference type="OrthoDB" id="98798at2"/>